<dbReference type="InterPro" id="IPR016047">
    <property type="entry name" value="M23ase_b-sheet_dom"/>
</dbReference>
<dbReference type="EMBL" id="AP028127">
    <property type="protein sequence ID" value="BEH91439.1"/>
    <property type="molecule type" value="Genomic_DNA"/>
</dbReference>
<keyword evidence="1" id="KW-1133">Transmembrane helix</keyword>
<reference evidence="3" key="1">
    <citation type="journal article" date="2024" name="Int. J. Syst. Evol. Microbiol.">
        <title>Turicibacter faecis sp. nov., isolated from faeces of heart failure mouse model.</title>
        <authorList>
            <person name="Imamura Y."/>
            <person name="Motooka D."/>
            <person name="Nakajima Y."/>
            <person name="Ito S."/>
            <person name="Kitakaze M."/>
            <person name="Iida T."/>
            <person name="Nakamura S."/>
        </authorList>
    </citation>
    <scope>NUCLEOTIDE SEQUENCE</scope>
    <source>
        <strain evidence="3">TC023</strain>
    </source>
</reference>
<evidence type="ECO:0000313" key="3">
    <source>
        <dbReference type="EMBL" id="BEH91439.1"/>
    </source>
</evidence>
<evidence type="ECO:0000256" key="1">
    <source>
        <dbReference type="SAM" id="Phobius"/>
    </source>
</evidence>
<dbReference type="InterPro" id="IPR011055">
    <property type="entry name" value="Dup_hybrid_motif"/>
</dbReference>
<feature type="domain" description="M23ase beta-sheet core" evidence="2">
    <location>
        <begin position="156"/>
        <end position="223"/>
    </location>
</feature>
<keyword evidence="1" id="KW-0472">Membrane</keyword>
<evidence type="ECO:0000313" key="4">
    <source>
        <dbReference type="Proteomes" id="UP001432099"/>
    </source>
</evidence>
<organism evidence="3 4">
    <name type="scientific">Turicibacter faecis</name>
    <dbReference type="NCBI Taxonomy" id="2963365"/>
    <lineage>
        <taxon>Bacteria</taxon>
        <taxon>Bacillati</taxon>
        <taxon>Bacillota</taxon>
        <taxon>Erysipelotrichia</taxon>
        <taxon>Erysipelotrichales</taxon>
        <taxon>Turicibacteraceae</taxon>
        <taxon>Turicibacter</taxon>
    </lineage>
</organism>
<dbReference type="Proteomes" id="UP001432099">
    <property type="component" value="Chromosome"/>
</dbReference>
<dbReference type="Pfam" id="PF01551">
    <property type="entry name" value="Peptidase_M23"/>
    <property type="match status" value="1"/>
</dbReference>
<dbReference type="RefSeq" id="WP_161831587.1">
    <property type="nucleotide sequence ID" value="NZ_AP028127.1"/>
</dbReference>
<name>A0ABN6ZCC3_9FIRM</name>
<keyword evidence="4" id="KW-1185">Reference proteome</keyword>
<feature type="transmembrane region" description="Helical" evidence="1">
    <location>
        <begin position="39"/>
        <end position="60"/>
    </location>
</feature>
<protein>
    <recommendedName>
        <fullName evidence="2">M23ase beta-sheet core domain-containing protein</fullName>
    </recommendedName>
</protein>
<evidence type="ECO:0000259" key="2">
    <source>
        <dbReference type="Pfam" id="PF01551"/>
    </source>
</evidence>
<gene>
    <name evidence="3" type="ORF">T23_15410</name>
</gene>
<accession>A0ABN6ZCC3</accession>
<sequence>MANYKKKHSSYRSAHGNKQIQHSAAYYRQRRKEDEGTWFIRRFMCQSMICLCVLMGILVIQKLPNTTMYETVKSSVMGNFPFAKYEKMYQNFLSNMLPFEFKLPSDEEVAAVNGGVSSTMDESGNQVASNDEKDTEFNLKKAIKKATNNVALKDYEDGVVIQAKRTESIRSFVSGIVLNLGVDEKIGNYVNVQLPDEWVLTIGFLENRGVSQYQHIKAGDELGVGSVLELPGTDFEEEAFYYLSLKNEEGEYQDIMDYLKSLQ</sequence>
<keyword evidence="1" id="KW-0812">Transmembrane</keyword>
<dbReference type="Gene3D" id="2.70.70.10">
    <property type="entry name" value="Glucose Permease (Domain IIA)"/>
    <property type="match status" value="1"/>
</dbReference>
<dbReference type="SUPFAM" id="SSF51261">
    <property type="entry name" value="Duplicated hybrid motif"/>
    <property type="match status" value="1"/>
</dbReference>
<proteinExistence type="predicted"/>